<keyword evidence="2" id="KW-0808">Transferase</keyword>
<accession>E8N4D4</accession>
<dbReference type="InterPro" id="IPR000182">
    <property type="entry name" value="GNAT_dom"/>
</dbReference>
<dbReference type="HOGENOM" id="CLU_013985_3_2_0"/>
<dbReference type="PANTHER" id="PTHR43415">
    <property type="entry name" value="SPERMIDINE N(1)-ACETYLTRANSFERASE"/>
    <property type="match status" value="1"/>
</dbReference>
<dbReference type="Gene3D" id="3.40.630.30">
    <property type="match status" value="1"/>
</dbReference>
<dbReference type="SUPFAM" id="SSF55729">
    <property type="entry name" value="Acyl-CoA N-acyltransferases (Nat)"/>
    <property type="match status" value="1"/>
</dbReference>
<dbReference type="Proteomes" id="UP000008922">
    <property type="component" value="Chromosome"/>
</dbReference>
<protein>
    <submittedName>
        <fullName evidence="2">Acetyltransferase</fullName>
        <ecNumber evidence="2">2.3.1.-</ecNumber>
    </submittedName>
</protein>
<name>E8N4D4_ANATU</name>
<dbReference type="EC" id="2.3.1.-" evidence="2"/>
<dbReference type="Pfam" id="PF13302">
    <property type="entry name" value="Acetyltransf_3"/>
    <property type="match status" value="1"/>
</dbReference>
<dbReference type="GO" id="GO:0016747">
    <property type="term" value="F:acyltransferase activity, transferring groups other than amino-acyl groups"/>
    <property type="evidence" value="ECO:0007669"/>
    <property type="project" value="InterPro"/>
</dbReference>
<keyword evidence="2" id="KW-0012">Acyltransferase</keyword>
<dbReference type="KEGG" id="atm:ANT_12640"/>
<dbReference type="STRING" id="926569.ANT_12640"/>
<dbReference type="PANTHER" id="PTHR43415:SF3">
    <property type="entry name" value="GNAT-FAMILY ACETYLTRANSFERASE"/>
    <property type="match status" value="1"/>
</dbReference>
<dbReference type="InterPro" id="IPR016181">
    <property type="entry name" value="Acyl_CoA_acyltransferase"/>
</dbReference>
<dbReference type="PROSITE" id="PS51186">
    <property type="entry name" value="GNAT"/>
    <property type="match status" value="1"/>
</dbReference>
<dbReference type="eggNOG" id="COG1670">
    <property type="taxonomic scope" value="Bacteria"/>
</dbReference>
<evidence type="ECO:0000313" key="2">
    <source>
        <dbReference type="EMBL" id="BAJ63298.1"/>
    </source>
</evidence>
<dbReference type="AlphaFoldDB" id="E8N4D4"/>
<dbReference type="RefSeq" id="WP_013559686.1">
    <property type="nucleotide sequence ID" value="NC_014960.1"/>
</dbReference>
<dbReference type="InParanoid" id="E8N4D4"/>
<sequence>MLFSQRLRLRPIQRSDLPFFVEWLNDPEVRQFITVTVPLSLEEEEQWYEQMLKQPKPERPFAIEVREEGEWRLIGNITLFDLSWVNRSAEVGILIGDKRFWNRGYGREAMRLMVQHAFETLNLNRVYLRVDVENIRGIKSYEQAGFVKEGILRQANYRNGKYSDMMVMSVLRSEWQTPTREGV</sequence>
<evidence type="ECO:0000259" key="1">
    <source>
        <dbReference type="PROSITE" id="PS51186"/>
    </source>
</evidence>
<dbReference type="FunCoup" id="E8N4D4">
    <property type="interactions" value="2"/>
</dbReference>
<dbReference type="OrthoDB" id="9795206at2"/>
<dbReference type="EMBL" id="AP012029">
    <property type="protein sequence ID" value="BAJ63298.1"/>
    <property type="molecule type" value="Genomic_DNA"/>
</dbReference>
<gene>
    <name evidence="2" type="ordered locus">ANT_12640</name>
</gene>
<dbReference type="CDD" id="cd04301">
    <property type="entry name" value="NAT_SF"/>
    <property type="match status" value="1"/>
</dbReference>
<proteinExistence type="predicted"/>
<feature type="domain" description="N-acetyltransferase" evidence="1">
    <location>
        <begin position="7"/>
        <end position="173"/>
    </location>
</feature>
<reference evidence="2 3" key="1">
    <citation type="submission" date="2010-12" db="EMBL/GenBank/DDBJ databases">
        <title>Whole genome sequence of Anaerolinea thermophila UNI-1.</title>
        <authorList>
            <person name="Narita-Yamada S."/>
            <person name="Kishi E."/>
            <person name="Watanabe Y."/>
            <person name="Takasaki K."/>
            <person name="Ankai A."/>
            <person name="Oguchi A."/>
            <person name="Fukui S."/>
            <person name="Takahashi M."/>
            <person name="Yashiro I."/>
            <person name="Hosoyama A."/>
            <person name="Sekiguchi Y."/>
            <person name="Hanada S."/>
            <person name="Fujita N."/>
        </authorList>
    </citation>
    <scope>NUCLEOTIDE SEQUENCE [LARGE SCALE GENOMIC DNA]</scope>
    <source>
        <strain evidence="3">DSM 14523 / JCM 11388 / NBRC 100420 / UNI-1</strain>
    </source>
</reference>
<organism evidence="2 3">
    <name type="scientific">Anaerolinea thermophila (strain DSM 14523 / JCM 11388 / NBRC 100420 / UNI-1)</name>
    <dbReference type="NCBI Taxonomy" id="926569"/>
    <lineage>
        <taxon>Bacteria</taxon>
        <taxon>Bacillati</taxon>
        <taxon>Chloroflexota</taxon>
        <taxon>Anaerolineae</taxon>
        <taxon>Anaerolineales</taxon>
        <taxon>Anaerolineaceae</taxon>
        <taxon>Anaerolinea</taxon>
    </lineage>
</organism>
<keyword evidence="3" id="KW-1185">Reference proteome</keyword>
<evidence type="ECO:0000313" key="3">
    <source>
        <dbReference type="Proteomes" id="UP000008922"/>
    </source>
</evidence>